<sequence length="169" mass="18312">MKTIIALGIAAAWMAAPAHADICSDLHTIYAQSATQFASWKSGEGDAESTFPSSFVAVGASTCTIGEDPASFSCIWKFGTPAAMDQAYRRMLGELESCRPLMKMSPEIKPTEPQELRAGASLRKIELVGFDYLDADVMMMLGKEETSGMPDEFDLNGNKLTFTFVAPDH</sequence>
<protein>
    <submittedName>
        <fullName evidence="2">Uncharacterized protein</fullName>
    </submittedName>
</protein>
<evidence type="ECO:0000256" key="1">
    <source>
        <dbReference type="SAM" id="SignalP"/>
    </source>
</evidence>
<evidence type="ECO:0000313" key="2">
    <source>
        <dbReference type="EMBL" id="KAF1035199.1"/>
    </source>
</evidence>
<gene>
    <name evidence="2" type="ORF">GAK35_04218</name>
</gene>
<proteinExistence type="predicted"/>
<dbReference type="AlphaFoldDB" id="A0A7V8FSR9"/>
<name>A0A7V8FSR9_9BURK</name>
<feature type="chain" id="PRO_5031145611" evidence="1">
    <location>
        <begin position="21"/>
        <end position="169"/>
    </location>
</feature>
<accession>A0A7V8FSR9</accession>
<keyword evidence="1" id="KW-0732">Signal</keyword>
<feature type="signal peptide" evidence="1">
    <location>
        <begin position="1"/>
        <end position="20"/>
    </location>
</feature>
<evidence type="ECO:0000313" key="3">
    <source>
        <dbReference type="Proteomes" id="UP000462435"/>
    </source>
</evidence>
<organism evidence="2 3">
    <name type="scientific">Herbaspirillum frisingense</name>
    <dbReference type="NCBI Taxonomy" id="92645"/>
    <lineage>
        <taxon>Bacteria</taxon>
        <taxon>Pseudomonadati</taxon>
        <taxon>Pseudomonadota</taxon>
        <taxon>Betaproteobacteria</taxon>
        <taxon>Burkholderiales</taxon>
        <taxon>Oxalobacteraceae</taxon>
        <taxon>Herbaspirillum</taxon>
    </lineage>
</organism>
<comment type="caution">
    <text evidence="2">The sequence shown here is derived from an EMBL/GenBank/DDBJ whole genome shotgun (WGS) entry which is preliminary data.</text>
</comment>
<reference evidence="3" key="1">
    <citation type="journal article" date="2020" name="MBio">
        <title>Horizontal gene transfer to a defensive symbiont with a reduced genome amongst a multipartite beetle microbiome.</title>
        <authorList>
            <person name="Waterworth S.C."/>
            <person name="Florez L.V."/>
            <person name="Rees E.R."/>
            <person name="Hertweck C."/>
            <person name="Kaltenpoth M."/>
            <person name="Kwan J.C."/>
        </authorList>
    </citation>
    <scope>NUCLEOTIDE SEQUENCE [LARGE SCALE GENOMIC DNA]</scope>
</reference>
<dbReference type="Proteomes" id="UP000462435">
    <property type="component" value="Unassembled WGS sequence"/>
</dbReference>
<dbReference type="EMBL" id="WNDX01000224">
    <property type="protein sequence ID" value="KAF1035199.1"/>
    <property type="molecule type" value="Genomic_DNA"/>
</dbReference>